<evidence type="ECO:0000256" key="1">
    <source>
        <dbReference type="SAM" id="MobiDB-lite"/>
    </source>
</evidence>
<dbReference type="Ensembl" id="ENSPSTT00000025915.1">
    <property type="protein sequence ID" value="ENSPSTP00000024624.1"/>
    <property type="gene ID" value="ENSPSTG00000018178.1"/>
</dbReference>
<feature type="compositionally biased region" description="Gly residues" evidence="1">
    <location>
        <begin position="1"/>
        <end position="26"/>
    </location>
</feature>
<dbReference type="PANTHER" id="PTHR15011">
    <property type="entry name" value="APOLIPOPROTEIN F"/>
    <property type="match status" value="1"/>
</dbReference>
<accession>A0A8C9LD96</accession>
<dbReference type="AlphaFoldDB" id="A0A8C9LD96"/>
<sequence length="340" mass="34549">MGADSGGYKGAVDGRGGAQRSGGGAGTAVTASGERGPGGREGRGCSCGLTAVPPPHIRRCPRAAAMGRTLLFLLLLLLLLVQGQGETATTAPPGGDGGTAAVRALLAEVAPPLQELRGRGVPCGALLPDALPGFSRIPPLPRAMSRASLALALSGAGCGAEAEAAARGLYRELSPPAATALLRGLAGLRDVPAHRTLPLLSSLARLRRRCALPRNETRTGKFRCRREAEDDACSPPGEREAHGVLEWVPGVNAVYNLGSGLYFAFQGCELLASERALQAAEDLGYAALTAITGGGPVAMGIRFGLQPGIKAGVRALYGYFTADGEPPTAPSAHSGPVLVV</sequence>
<feature type="region of interest" description="Disordered" evidence="1">
    <location>
        <begin position="1"/>
        <end position="42"/>
    </location>
</feature>
<dbReference type="PANTHER" id="PTHR15011:SF3">
    <property type="entry name" value="APOLIPOPROTEIN F"/>
    <property type="match status" value="1"/>
</dbReference>
<protein>
    <recommendedName>
        <fullName evidence="4">Apolipoprotein F</fullName>
    </recommendedName>
</protein>
<dbReference type="GO" id="GO:0005615">
    <property type="term" value="C:extracellular space"/>
    <property type="evidence" value="ECO:0007669"/>
    <property type="project" value="TreeGrafter"/>
</dbReference>
<dbReference type="Ensembl" id="ENSPSTT00000019620.1">
    <property type="protein sequence ID" value="ENSPSTP00000018729.1"/>
    <property type="gene ID" value="ENSPSTG00000013470.1"/>
</dbReference>
<evidence type="ECO:0000313" key="2">
    <source>
        <dbReference type="Ensembl" id="ENSPSTP00000018729.1"/>
    </source>
</evidence>
<dbReference type="Pfam" id="PF15148">
    <property type="entry name" value="Apolipo_F"/>
    <property type="match status" value="1"/>
</dbReference>
<evidence type="ECO:0000313" key="3">
    <source>
        <dbReference type="Proteomes" id="UP000694428"/>
    </source>
</evidence>
<reference evidence="2" key="1">
    <citation type="submission" date="2025-05" db="UniProtKB">
        <authorList>
            <consortium name="Ensembl"/>
        </authorList>
    </citation>
    <scope>IDENTIFICATION</scope>
</reference>
<evidence type="ECO:0008006" key="4">
    <source>
        <dbReference type="Google" id="ProtNLM"/>
    </source>
</evidence>
<dbReference type="GO" id="GO:0008203">
    <property type="term" value="P:cholesterol metabolic process"/>
    <property type="evidence" value="ECO:0007669"/>
    <property type="project" value="TreeGrafter"/>
</dbReference>
<organism evidence="2 3">
    <name type="scientific">Pavo cristatus</name>
    <name type="common">Indian peafowl</name>
    <name type="synonym">Blue peafowl</name>
    <dbReference type="NCBI Taxonomy" id="9049"/>
    <lineage>
        <taxon>Eukaryota</taxon>
        <taxon>Metazoa</taxon>
        <taxon>Chordata</taxon>
        <taxon>Craniata</taxon>
        <taxon>Vertebrata</taxon>
        <taxon>Euteleostomi</taxon>
        <taxon>Archelosauria</taxon>
        <taxon>Archosauria</taxon>
        <taxon>Dinosauria</taxon>
        <taxon>Saurischia</taxon>
        <taxon>Theropoda</taxon>
        <taxon>Coelurosauria</taxon>
        <taxon>Aves</taxon>
        <taxon>Neognathae</taxon>
        <taxon>Galloanserae</taxon>
        <taxon>Galliformes</taxon>
        <taxon>Phasianidae</taxon>
        <taxon>Phasianinae</taxon>
        <taxon>Pavo</taxon>
    </lineage>
</organism>
<dbReference type="InterPro" id="IPR026114">
    <property type="entry name" value="APOF"/>
</dbReference>
<keyword evidence="3" id="KW-1185">Reference proteome</keyword>
<proteinExistence type="predicted"/>
<dbReference type="Proteomes" id="UP000694428">
    <property type="component" value="Unplaced"/>
</dbReference>
<name>A0A8C9LD96_PAVCR</name>